<organism evidence="6 7">
    <name type="scientific">Evtepia gabavorous</name>
    <dbReference type="NCBI Taxonomy" id="2211183"/>
    <lineage>
        <taxon>Bacteria</taxon>
        <taxon>Bacillati</taxon>
        <taxon>Bacillota</taxon>
        <taxon>Clostridia</taxon>
        <taxon>Eubacteriales</taxon>
        <taxon>Evtepia</taxon>
    </lineage>
</organism>
<protein>
    <submittedName>
        <fullName evidence="6">MBL fold metallo-hydrolase</fullName>
    </submittedName>
</protein>
<name>A0A3E2B2B1_9FIRM</name>
<feature type="domain" description="Metallo-beta-lactamase" evidence="5">
    <location>
        <begin position="16"/>
        <end position="207"/>
    </location>
</feature>
<reference evidence="6 7" key="1">
    <citation type="submission" date="2018-07" db="EMBL/GenBank/DDBJ databases">
        <title>GABA Modulating Bacteria of the Human Gut Microbiota.</title>
        <authorList>
            <person name="Strandwitz P."/>
            <person name="Kim K.H."/>
            <person name="Terekhova D."/>
            <person name="Liu J.K."/>
            <person name="Sharma A."/>
            <person name="Levering J."/>
            <person name="Mcdonald D."/>
            <person name="Dietrich D."/>
            <person name="Ramadhar T.R."/>
            <person name="Lekbua A."/>
            <person name="Mroue N."/>
            <person name="Liston C."/>
            <person name="Stewart E.J."/>
            <person name="Dubin M.J."/>
            <person name="Zengler K."/>
            <person name="Knight R."/>
            <person name="Gilbert J.A."/>
            <person name="Clardy J."/>
            <person name="Lewis K."/>
        </authorList>
    </citation>
    <scope>NUCLEOTIDE SEQUENCE [LARGE SCALE GENOMIC DNA]</scope>
    <source>
        <strain evidence="6 7">KLE1738</strain>
    </source>
</reference>
<comment type="cofactor">
    <cofactor evidence="1">
        <name>Zn(2+)</name>
        <dbReference type="ChEBI" id="CHEBI:29105"/>
    </cofactor>
</comment>
<dbReference type="SMART" id="SM00849">
    <property type="entry name" value="Lactamase_B"/>
    <property type="match status" value="1"/>
</dbReference>
<dbReference type="InterPro" id="IPR001279">
    <property type="entry name" value="Metallo-B-lactamas"/>
</dbReference>
<dbReference type="SUPFAM" id="SSF56281">
    <property type="entry name" value="Metallo-hydrolase/oxidoreductase"/>
    <property type="match status" value="1"/>
</dbReference>
<evidence type="ECO:0000313" key="7">
    <source>
        <dbReference type="Proteomes" id="UP000260649"/>
    </source>
</evidence>
<evidence type="ECO:0000256" key="2">
    <source>
        <dbReference type="ARBA" id="ARBA00022723"/>
    </source>
</evidence>
<dbReference type="GeneID" id="97995860"/>
<dbReference type="InterPro" id="IPR036866">
    <property type="entry name" value="RibonucZ/Hydroxyglut_hydro"/>
</dbReference>
<evidence type="ECO:0000256" key="3">
    <source>
        <dbReference type="ARBA" id="ARBA00022801"/>
    </source>
</evidence>
<gene>
    <name evidence="6" type="ORF">DV520_08960</name>
</gene>
<evidence type="ECO:0000259" key="5">
    <source>
        <dbReference type="SMART" id="SM00849"/>
    </source>
</evidence>
<evidence type="ECO:0000256" key="1">
    <source>
        <dbReference type="ARBA" id="ARBA00001947"/>
    </source>
</evidence>
<comment type="caution">
    <text evidence="6">The sequence shown here is derived from an EMBL/GenBank/DDBJ whole genome shotgun (WGS) entry which is preliminary data.</text>
</comment>
<dbReference type="PANTHER" id="PTHR46233:SF3">
    <property type="entry name" value="HYDROXYACYLGLUTATHIONE HYDROLASE GLOC"/>
    <property type="match status" value="1"/>
</dbReference>
<sequence length="304" mass="33608">MKRIHVKGNTWVLEGPQLVGLYQIDESTCLLLDPGSTKLQGEIEAALAQAGLTPVGVLCTHMHYDHHETTRYFRETYGAKTCLPQLEADIVRSEESLKNHLFNFTMGMIRTIPRLQNLVCPVDRVIAFGETELVFCGVPLQVVRTPGHAPDHVCFITPDNVCFAGDVLMTEDVLAGAMVPFVFDMADDLKSKEIVAGLSCDAYIFCHKGIRYGSVAELAQMNIRHIQGQLAACGALVTEPMTYSRFYAAVVTAMDLPVGHPARGLHLERYIRPYLEYLVDRGDLTLIEQNGAPAVAPKEARHGR</sequence>
<proteinExistence type="predicted"/>
<dbReference type="Pfam" id="PF00753">
    <property type="entry name" value="Lactamase_B"/>
    <property type="match status" value="1"/>
</dbReference>
<keyword evidence="4" id="KW-0862">Zinc</keyword>
<dbReference type="InterPro" id="IPR051453">
    <property type="entry name" value="MBL_Glyoxalase_II"/>
</dbReference>
<keyword evidence="7" id="KW-1185">Reference proteome</keyword>
<dbReference type="RefSeq" id="WP_117142495.1">
    <property type="nucleotide sequence ID" value="NZ_CAKXKJ010000007.1"/>
</dbReference>
<dbReference type="AlphaFoldDB" id="A0A3E2B2B1"/>
<keyword evidence="2" id="KW-0479">Metal-binding</keyword>
<dbReference type="OrthoDB" id="11380at2"/>
<accession>A0A3E2B2B1</accession>
<dbReference type="EMBL" id="QQRQ01000016">
    <property type="protein sequence ID" value="RFT06125.1"/>
    <property type="molecule type" value="Genomic_DNA"/>
</dbReference>
<dbReference type="GO" id="GO:0016787">
    <property type="term" value="F:hydrolase activity"/>
    <property type="evidence" value="ECO:0007669"/>
    <property type="project" value="UniProtKB-KW"/>
</dbReference>
<evidence type="ECO:0000256" key="4">
    <source>
        <dbReference type="ARBA" id="ARBA00022833"/>
    </source>
</evidence>
<dbReference type="GO" id="GO:0046872">
    <property type="term" value="F:metal ion binding"/>
    <property type="evidence" value="ECO:0007669"/>
    <property type="project" value="UniProtKB-KW"/>
</dbReference>
<keyword evidence="3 6" id="KW-0378">Hydrolase</keyword>
<dbReference type="PANTHER" id="PTHR46233">
    <property type="entry name" value="HYDROXYACYLGLUTATHIONE HYDROLASE GLOC"/>
    <property type="match status" value="1"/>
</dbReference>
<dbReference type="Proteomes" id="UP000260649">
    <property type="component" value="Unassembled WGS sequence"/>
</dbReference>
<evidence type="ECO:0000313" key="6">
    <source>
        <dbReference type="EMBL" id="RFT06125.1"/>
    </source>
</evidence>
<dbReference type="Gene3D" id="3.60.15.10">
    <property type="entry name" value="Ribonuclease Z/Hydroxyacylglutathione hydrolase-like"/>
    <property type="match status" value="1"/>
</dbReference>